<feature type="compositionally biased region" description="Basic and acidic residues" evidence="1">
    <location>
        <begin position="198"/>
        <end position="209"/>
    </location>
</feature>
<gene>
    <name evidence="2" type="ORF">C8Q71DRAFT_761490</name>
</gene>
<dbReference type="Proteomes" id="UP000814176">
    <property type="component" value="Unassembled WGS sequence"/>
</dbReference>
<feature type="region of interest" description="Disordered" evidence="1">
    <location>
        <begin position="91"/>
        <end position="111"/>
    </location>
</feature>
<feature type="compositionally biased region" description="Polar residues" evidence="1">
    <location>
        <begin position="181"/>
        <end position="195"/>
    </location>
</feature>
<name>A0ABQ8KEV8_9APHY</name>
<comment type="caution">
    <text evidence="2">The sequence shown here is derived from an EMBL/GenBank/DDBJ whole genome shotgun (WGS) entry which is preliminary data.</text>
</comment>
<organism evidence="2 3">
    <name type="scientific">Rhodofomes roseus</name>
    <dbReference type="NCBI Taxonomy" id="34475"/>
    <lineage>
        <taxon>Eukaryota</taxon>
        <taxon>Fungi</taxon>
        <taxon>Dikarya</taxon>
        <taxon>Basidiomycota</taxon>
        <taxon>Agaricomycotina</taxon>
        <taxon>Agaricomycetes</taxon>
        <taxon>Polyporales</taxon>
        <taxon>Rhodofomes</taxon>
    </lineage>
</organism>
<dbReference type="GeneID" id="72004606"/>
<accession>A0ABQ8KEV8</accession>
<protein>
    <submittedName>
        <fullName evidence="2">Uncharacterized protein</fullName>
    </submittedName>
</protein>
<dbReference type="RefSeq" id="XP_047778541.1">
    <property type="nucleotide sequence ID" value="XM_047923874.1"/>
</dbReference>
<proteinExistence type="predicted"/>
<sequence>MHSGTGWRAVSVRSAFRFRKSGAGRKGSQTCKLVIVGMILAYYTGIAIPKPIHKHSYIPLLPERRPRQGTLPAHPTPVHDEQLAAHVLARPAREEDDGPRKVPRFAPPPSGDALRDLAEARGVLEELLVHVGRDVSRADPVHLHVVLAPLIAERLRELAERALRRRIRGHGEPALRPSKPPSATTSQPPHTQKAQSIDPEKGEKQPGERRRGRAHQGPYGRAFVGPAAECGRRTRRHTRTWNVSSEQKLMILPRRRATMCCPAACASSQTDLRLTFSTYVNSKGQRISTLSLICGRRIAKGLRVKVKRG</sequence>
<reference evidence="2 3" key="1">
    <citation type="journal article" date="2021" name="Environ. Microbiol.">
        <title>Gene family expansions and transcriptome signatures uncover fungal adaptations to wood decay.</title>
        <authorList>
            <person name="Hage H."/>
            <person name="Miyauchi S."/>
            <person name="Viragh M."/>
            <person name="Drula E."/>
            <person name="Min B."/>
            <person name="Chaduli D."/>
            <person name="Navarro D."/>
            <person name="Favel A."/>
            <person name="Norest M."/>
            <person name="Lesage-Meessen L."/>
            <person name="Balint B."/>
            <person name="Merenyi Z."/>
            <person name="de Eugenio L."/>
            <person name="Morin E."/>
            <person name="Martinez A.T."/>
            <person name="Baldrian P."/>
            <person name="Stursova M."/>
            <person name="Martinez M.J."/>
            <person name="Novotny C."/>
            <person name="Magnuson J.K."/>
            <person name="Spatafora J.W."/>
            <person name="Maurice S."/>
            <person name="Pangilinan J."/>
            <person name="Andreopoulos W."/>
            <person name="LaButti K."/>
            <person name="Hundley H."/>
            <person name="Na H."/>
            <person name="Kuo A."/>
            <person name="Barry K."/>
            <person name="Lipzen A."/>
            <person name="Henrissat B."/>
            <person name="Riley R."/>
            <person name="Ahrendt S."/>
            <person name="Nagy L.G."/>
            <person name="Grigoriev I.V."/>
            <person name="Martin F."/>
            <person name="Rosso M.N."/>
        </authorList>
    </citation>
    <scope>NUCLEOTIDE SEQUENCE [LARGE SCALE GENOMIC DNA]</scope>
    <source>
        <strain evidence="2 3">CIRM-BRFM 1785</strain>
    </source>
</reference>
<evidence type="ECO:0000256" key="1">
    <source>
        <dbReference type="SAM" id="MobiDB-lite"/>
    </source>
</evidence>
<evidence type="ECO:0000313" key="2">
    <source>
        <dbReference type="EMBL" id="KAH9836256.1"/>
    </source>
</evidence>
<feature type="region of interest" description="Disordered" evidence="1">
    <location>
        <begin position="167"/>
        <end position="224"/>
    </location>
</feature>
<dbReference type="EMBL" id="JADCUA010000011">
    <property type="protein sequence ID" value="KAH9836256.1"/>
    <property type="molecule type" value="Genomic_DNA"/>
</dbReference>
<evidence type="ECO:0000313" key="3">
    <source>
        <dbReference type="Proteomes" id="UP000814176"/>
    </source>
</evidence>
<keyword evidence="3" id="KW-1185">Reference proteome</keyword>